<dbReference type="Proteomes" id="UP000199705">
    <property type="component" value="Unassembled WGS sequence"/>
</dbReference>
<dbReference type="RefSeq" id="WP_091171683.1">
    <property type="nucleotide sequence ID" value="NZ_FNCG01000012.1"/>
</dbReference>
<protein>
    <recommendedName>
        <fullName evidence="3">DUF4286 family protein</fullName>
    </recommendedName>
</protein>
<dbReference type="Pfam" id="PF14114">
    <property type="entry name" value="DUF4286"/>
    <property type="match status" value="1"/>
</dbReference>
<dbReference type="InterPro" id="IPR025563">
    <property type="entry name" value="DUF4286"/>
</dbReference>
<dbReference type="EMBL" id="FNCG01000012">
    <property type="protein sequence ID" value="SDH73494.1"/>
    <property type="molecule type" value="Genomic_DNA"/>
</dbReference>
<gene>
    <name evidence="1" type="ORF">SAMN05192573_11253</name>
</gene>
<reference evidence="2" key="1">
    <citation type="submission" date="2016-10" db="EMBL/GenBank/DDBJ databases">
        <authorList>
            <person name="Varghese N."/>
            <person name="Submissions S."/>
        </authorList>
    </citation>
    <scope>NUCLEOTIDE SEQUENCE [LARGE SCALE GENOMIC DNA]</scope>
    <source>
        <strain evidence="2">Gh-67</strain>
    </source>
</reference>
<evidence type="ECO:0008006" key="3">
    <source>
        <dbReference type="Google" id="ProtNLM"/>
    </source>
</evidence>
<dbReference type="AlphaFoldDB" id="A0A1G8EUG3"/>
<dbReference type="STRING" id="551996.SAMN05192573_11253"/>
<proteinExistence type="predicted"/>
<evidence type="ECO:0000313" key="1">
    <source>
        <dbReference type="EMBL" id="SDH73494.1"/>
    </source>
</evidence>
<organism evidence="1 2">
    <name type="scientific">Mucilaginibacter gossypii</name>
    <dbReference type="NCBI Taxonomy" id="551996"/>
    <lineage>
        <taxon>Bacteria</taxon>
        <taxon>Pseudomonadati</taxon>
        <taxon>Bacteroidota</taxon>
        <taxon>Sphingobacteriia</taxon>
        <taxon>Sphingobacteriales</taxon>
        <taxon>Sphingobacteriaceae</taxon>
        <taxon>Mucilaginibacter</taxon>
    </lineage>
</organism>
<sequence length="100" mass="11918">MIVYNDTIIIDVTIHDEWLNYIKTIHIPAIMATGHFSSYRILTVIDSPNEGVTYCIQYNADSIEHFQQFYMNHLHKFQATHQEKFNEKFVMFNTLMEEVE</sequence>
<accession>A0A1G8EUG3</accession>
<evidence type="ECO:0000313" key="2">
    <source>
        <dbReference type="Proteomes" id="UP000199705"/>
    </source>
</evidence>
<keyword evidence="2" id="KW-1185">Reference proteome</keyword>
<name>A0A1G8EUG3_9SPHI</name>